<dbReference type="Gene3D" id="1.20.1080.10">
    <property type="entry name" value="Glycerol uptake facilitator protein"/>
    <property type="match status" value="1"/>
</dbReference>
<evidence type="ECO:0000256" key="1">
    <source>
        <dbReference type="ARBA" id="ARBA00004141"/>
    </source>
</evidence>
<dbReference type="EMBL" id="JAGGJZ010000002">
    <property type="protein sequence ID" value="MBP1889421.1"/>
    <property type="molecule type" value="Genomic_DNA"/>
</dbReference>
<dbReference type="PANTHER" id="PTHR30520">
    <property type="entry name" value="FORMATE TRANSPORTER-RELATED"/>
    <property type="match status" value="1"/>
</dbReference>
<accession>A0ABS4EZJ4</accession>
<keyword evidence="3 5" id="KW-1133">Transmembrane helix</keyword>
<dbReference type="InterPro" id="IPR023271">
    <property type="entry name" value="Aquaporin-like"/>
</dbReference>
<evidence type="ECO:0000256" key="2">
    <source>
        <dbReference type="ARBA" id="ARBA00022692"/>
    </source>
</evidence>
<dbReference type="Pfam" id="PF01226">
    <property type="entry name" value="Form_Nir_trans"/>
    <property type="match status" value="1"/>
</dbReference>
<evidence type="ECO:0000313" key="7">
    <source>
        <dbReference type="Proteomes" id="UP000783390"/>
    </source>
</evidence>
<feature type="transmembrane region" description="Helical" evidence="5">
    <location>
        <begin position="183"/>
        <end position="212"/>
    </location>
</feature>
<protein>
    <submittedName>
        <fullName evidence="6">Nitrite transporter NirC</fullName>
    </submittedName>
</protein>
<dbReference type="PANTHER" id="PTHR30520:SF8">
    <property type="entry name" value="NITRITE TRANSPORTER NIRC"/>
    <property type="match status" value="1"/>
</dbReference>
<feature type="transmembrane region" description="Helical" evidence="5">
    <location>
        <begin position="224"/>
        <end position="250"/>
    </location>
</feature>
<sequence>MYGEDFSKLLALSKNKLNFLNNNKKGYLISAVLAGLFVGFGIMLAFTVGGTLNEVQSPFTKVVMGLSFSVALSLIIFAGAELFTGNNLVMASGYLGEEVKIKGVLRVWIISYLGNFLGSILAAFLYYASGLWRGTSGEYIATTAMSKINVLPNELFIRGILCNTLVCLAVWCSYRMKEESGKILLMSLCIYVFVAVGFEHSIANMTLLIIGYLVPYGNVTLVGILYNLFIVTLGNIVGGVCFVAIPYYMISRIKKAH</sequence>
<evidence type="ECO:0000313" key="6">
    <source>
        <dbReference type="EMBL" id="MBP1889421.1"/>
    </source>
</evidence>
<name>A0ABS4EZJ4_9CLOT</name>
<dbReference type="RefSeq" id="WP_209796118.1">
    <property type="nucleotide sequence ID" value="NZ_JAGGJZ010000002.1"/>
</dbReference>
<proteinExistence type="predicted"/>
<feature type="transmembrane region" description="Helical" evidence="5">
    <location>
        <begin position="155"/>
        <end position="174"/>
    </location>
</feature>
<feature type="transmembrane region" description="Helical" evidence="5">
    <location>
        <begin position="104"/>
        <end position="128"/>
    </location>
</feature>
<reference evidence="6 7" key="1">
    <citation type="submission" date="2021-03" db="EMBL/GenBank/DDBJ databases">
        <title>Genomic Encyclopedia of Type Strains, Phase IV (KMG-IV): sequencing the most valuable type-strain genomes for metagenomic binning, comparative biology and taxonomic classification.</title>
        <authorList>
            <person name="Goeker M."/>
        </authorList>
    </citation>
    <scope>NUCLEOTIDE SEQUENCE [LARGE SCALE GENOMIC DNA]</scope>
    <source>
        <strain evidence="6 7">DSM 3984</strain>
    </source>
</reference>
<comment type="subcellular location">
    <subcellularLocation>
        <location evidence="1">Membrane</location>
        <topology evidence="1">Multi-pass membrane protein</topology>
    </subcellularLocation>
</comment>
<keyword evidence="4 5" id="KW-0472">Membrane</keyword>
<comment type="caution">
    <text evidence="6">The sequence shown here is derived from an EMBL/GenBank/DDBJ whole genome shotgun (WGS) entry which is preliminary data.</text>
</comment>
<dbReference type="Proteomes" id="UP000783390">
    <property type="component" value="Unassembled WGS sequence"/>
</dbReference>
<evidence type="ECO:0000256" key="3">
    <source>
        <dbReference type="ARBA" id="ARBA00022989"/>
    </source>
</evidence>
<organism evidence="6 7">
    <name type="scientific">Clostridium moniliforme</name>
    <dbReference type="NCBI Taxonomy" id="39489"/>
    <lineage>
        <taxon>Bacteria</taxon>
        <taxon>Bacillati</taxon>
        <taxon>Bacillota</taxon>
        <taxon>Clostridia</taxon>
        <taxon>Eubacteriales</taxon>
        <taxon>Clostridiaceae</taxon>
        <taxon>Clostridium</taxon>
    </lineage>
</organism>
<keyword evidence="2 5" id="KW-0812">Transmembrane</keyword>
<gene>
    <name evidence="6" type="ORF">J2Z53_001002</name>
</gene>
<evidence type="ECO:0000256" key="5">
    <source>
        <dbReference type="SAM" id="Phobius"/>
    </source>
</evidence>
<dbReference type="InterPro" id="IPR000292">
    <property type="entry name" value="For/NO2_transpt"/>
</dbReference>
<feature type="transmembrane region" description="Helical" evidence="5">
    <location>
        <begin position="62"/>
        <end position="83"/>
    </location>
</feature>
<keyword evidence="7" id="KW-1185">Reference proteome</keyword>
<feature type="transmembrane region" description="Helical" evidence="5">
    <location>
        <begin position="26"/>
        <end position="50"/>
    </location>
</feature>
<evidence type="ECO:0000256" key="4">
    <source>
        <dbReference type="ARBA" id="ARBA00023136"/>
    </source>
</evidence>